<name>A0AAD8E7I1_DIPPU</name>
<feature type="non-terminal residue" evidence="2">
    <location>
        <position position="1"/>
    </location>
</feature>
<dbReference type="Proteomes" id="UP001233999">
    <property type="component" value="Unassembled WGS sequence"/>
</dbReference>
<proteinExistence type="predicted"/>
<evidence type="ECO:0000313" key="3">
    <source>
        <dbReference type="Proteomes" id="UP001233999"/>
    </source>
</evidence>
<feature type="transmembrane region" description="Helical" evidence="1">
    <location>
        <begin position="7"/>
        <end position="29"/>
    </location>
</feature>
<comment type="caution">
    <text evidence="2">The sequence shown here is derived from an EMBL/GenBank/DDBJ whole genome shotgun (WGS) entry which is preliminary data.</text>
</comment>
<accession>A0AAD8E7I1</accession>
<gene>
    <name evidence="2" type="ORF">L9F63_004326</name>
</gene>
<organism evidence="2 3">
    <name type="scientific">Diploptera punctata</name>
    <name type="common">Pacific beetle cockroach</name>
    <dbReference type="NCBI Taxonomy" id="6984"/>
    <lineage>
        <taxon>Eukaryota</taxon>
        <taxon>Metazoa</taxon>
        <taxon>Ecdysozoa</taxon>
        <taxon>Arthropoda</taxon>
        <taxon>Hexapoda</taxon>
        <taxon>Insecta</taxon>
        <taxon>Pterygota</taxon>
        <taxon>Neoptera</taxon>
        <taxon>Polyneoptera</taxon>
        <taxon>Dictyoptera</taxon>
        <taxon>Blattodea</taxon>
        <taxon>Blaberoidea</taxon>
        <taxon>Blaberidae</taxon>
        <taxon>Diplopterinae</taxon>
        <taxon>Diploptera</taxon>
    </lineage>
</organism>
<feature type="non-terminal residue" evidence="2">
    <location>
        <position position="73"/>
    </location>
</feature>
<reference evidence="2" key="1">
    <citation type="journal article" date="2023" name="IScience">
        <title>Live-bearing cockroach genome reveals convergent evolutionary mechanisms linked to viviparity in insects and beyond.</title>
        <authorList>
            <person name="Fouks B."/>
            <person name="Harrison M.C."/>
            <person name="Mikhailova A.A."/>
            <person name="Marchal E."/>
            <person name="English S."/>
            <person name="Carruthers M."/>
            <person name="Jennings E.C."/>
            <person name="Chiamaka E.L."/>
            <person name="Frigard R.A."/>
            <person name="Pippel M."/>
            <person name="Attardo G.M."/>
            <person name="Benoit J.B."/>
            <person name="Bornberg-Bauer E."/>
            <person name="Tobe S.S."/>
        </authorList>
    </citation>
    <scope>NUCLEOTIDE SEQUENCE</scope>
    <source>
        <strain evidence="2">Stay&amp;Tobe</strain>
    </source>
</reference>
<keyword evidence="3" id="KW-1185">Reference proteome</keyword>
<protein>
    <submittedName>
        <fullName evidence="2">Uncharacterized protein</fullName>
    </submittedName>
</protein>
<reference evidence="2" key="2">
    <citation type="submission" date="2023-05" db="EMBL/GenBank/DDBJ databases">
        <authorList>
            <person name="Fouks B."/>
        </authorList>
    </citation>
    <scope>NUCLEOTIDE SEQUENCE</scope>
    <source>
        <strain evidence="2">Stay&amp;Tobe</strain>
        <tissue evidence="2">Testes</tissue>
    </source>
</reference>
<evidence type="ECO:0000256" key="1">
    <source>
        <dbReference type="SAM" id="Phobius"/>
    </source>
</evidence>
<dbReference type="EMBL" id="JASPKZ010008364">
    <property type="protein sequence ID" value="KAJ9580033.1"/>
    <property type="molecule type" value="Genomic_DNA"/>
</dbReference>
<keyword evidence="1" id="KW-1133">Transmembrane helix</keyword>
<dbReference type="AlphaFoldDB" id="A0AAD8E7I1"/>
<keyword evidence="1" id="KW-0472">Membrane</keyword>
<sequence>TQEKYQMYLYTLVILCLLHYFHLFNFFFLNIVFNSSFHLMLKIYFLDAPIFYYLKVGKTPSLKCVVSSWTIMN</sequence>
<evidence type="ECO:0000313" key="2">
    <source>
        <dbReference type="EMBL" id="KAJ9580033.1"/>
    </source>
</evidence>
<keyword evidence="1" id="KW-0812">Transmembrane</keyword>